<feature type="compositionally biased region" description="Polar residues" evidence="1">
    <location>
        <begin position="191"/>
        <end position="204"/>
    </location>
</feature>
<feature type="compositionally biased region" description="Low complexity" evidence="1">
    <location>
        <begin position="205"/>
        <end position="229"/>
    </location>
</feature>
<protein>
    <recommendedName>
        <fullName evidence="5">Apple domain-containing protein</fullName>
    </recommendedName>
</protein>
<evidence type="ECO:0000256" key="2">
    <source>
        <dbReference type="SAM" id="SignalP"/>
    </source>
</evidence>
<feature type="region of interest" description="Disordered" evidence="1">
    <location>
        <begin position="191"/>
        <end position="239"/>
    </location>
</feature>
<evidence type="ECO:0008006" key="5">
    <source>
        <dbReference type="Google" id="ProtNLM"/>
    </source>
</evidence>
<proteinExistence type="predicted"/>
<accession>A0AAD6GVH0</accession>
<dbReference type="AlphaFoldDB" id="A0AAD6GVH0"/>
<evidence type="ECO:0000313" key="4">
    <source>
        <dbReference type="Proteomes" id="UP001216150"/>
    </source>
</evidence>
<evidence type="ECO:0000256" key="1">
    <source>
        <dbReference type="SAM" id="MobiDB-lite"/>
    </source>
</evidence>
<sequence length="255" mass="26449">MTIIPFWATIALLAPRVLADLTGSTTTSATSTTSTSSAPSCTASIIDTLCDYPEPEYYAVASDSRAHCWDYCNDHQPCSFVIFNPGNPYLGDGTCWLYPGENFDKSKASSNCSNAYLEVYDKPKCSGGTATTTSGACAATATPSANGDDSHSPYTPGTCWVYTDGTYDKDSAGTCSGKPEQFVYENLCPKPSTSSASVSPALQRSSANGTSSTPTGSSTSAATGSTTTSKNSAPTSLSLANPLPLGVAMLMWQAL</sequence>
<keyword evidence="4" id="KW-1185">Reference proteome</keyword>
<feature type="chain" id="PRO_5042162508" description="Apple domain-containing protein" evidence="2">
    <location>
        <begin position="20"/>
        <end position="255"/>
    </location>
</feature>
<gene>
    <name evidence="3" type="ORF">N7450_004132</name>
</gene>
<organism evidence="3 4">
    <name type="scientific">Penicillium hetheringtonii</name>
    <dbReference type="NCBI Taxonomy" id="911720"/>
    <lineage>
        <taxon>Eukaryota</taxon>
        <taxon>Fungi</taxon>
        <taxon>Dikarya</taxon>
        <taxon>Ascomycota</taxon>
        <taxon>Pezizomycotina</taxon>
        <taxon>Eurotiomycetes</taxon>
        <taxon>Eurotiomycetidae</taxon>
        <taxon>Eurotiales</taxon>
        <taxon>Aspergillaceae</taxon>
        <taxon>Penicillium</taxon>
    </lineage>
</organism>
<name>A0AAD6GVH0_9EURO</name>
<dbReference type="Proteomes" id="UP001216150">
    <property type="component" value="Unassembled WGS sequence"/>
</dbReference>
<evidence type="ECO:0000313" key="3">
    <source>
        <dbReference type="EMBL" id="KAJ5590160.1"/>
    </source>
</evidence>
<dbReference type="EMBL" id="JAQJAC010000003">
    <property type="protein sequence ID" value="KAJ5590160.1"/>
    <property type="molecule type" value="Genomic_DNA"/>
</dbReference>
<feature type="signal peptide" evidence="2">
    <location>
        <begin position="1"/>
        <end position="19"/>
    </location>
</feature>
<reference evidence="3 4" key="1">
    <citation type="journal article" date="2023" name="IMA Fungus">
        <title>Comparative genomic study of the Penicillium genus elucidates a diverse pangenome and 15 lateral gene transfer events.</title>
        <authorList>
            <person name="Petersen C."/>
            <person name="Sorensen T."/>
            <person name="Nielsen M.R."/>
            <person name="Sondergaard T.E."/>
            <person name="Sorensen J.L."/>
            <person name="Fitzpatrick D.A."/>
            <person name="Frisvad J.C."/>
            <person name="Nielsen K.L."/>
        </authorList>
    </citation>
    <scope>NUCLEOTIDE SEQUENCE [LARGE SCALE GENOMIC DNA]</scope>
    <source>
        <strain evidence="3 4">IBT 29057</strain>
    </source>
</reference>
<keyword evidence="2" id="KW-0732">Signal</keyword>
<comment type="caution">
    <text evidence="3">The sequence shown here is derived from an EMBL/GenBank/DDBJ whole genome shotgun (WGS) entry which is preliminary data.</text>
</comment>
<feature type="compositionally biased region" description="Polar residues" evidence="1">
    <location>
        <begin position="230"/>
        <end position="239"/>
    </location>
</feature>